<comment type="caution">
    <text evidence="1">The sequence shown here is derived from an EMBL/GenBank/DDBJ whole genome shotgun (WGS) entry which is preliminary data.</text>
</comment>
<sequence length="97" mass="10758">DVRQLPYDLFFRETDPEVVEQNTDHHFCNGWISAPAAEETHRTSVDARQMGGGRALGHTVCPPIGFPLVRVGTPDLRVAIRRCDPNVHVLVLSDGNL</sequence>
<evidence type="ECO:0000313" key="3">
    <source>
        <dbReference type="Proteomes" id="UP001295794"/>
    </source>
</evidence>
<keyword evidence="3" id="KW-1185">Reference proteome</keyword>
<organism evidence="1 3">
    <name type="scientific">Mycena citricolor</name>
    <dbReference type="NCBI Taxonomy" id="2018698"/>
    <lineage>
        <taxon>Eukaryota</taxon>
        <taxon>Fungi</taxon>
        <taxon>Dikarya</taxon>
        <taxon>Basidiomycota</taxon>
        <taxon>Agaricomycotina</taxon>
        <taxon>Agaricomycetes</taxon>
        <taxon>Agaricomycetidae</taxon>
        <taxon>Agaricales</taxon>
        <taxon>Marasmiineae</taxon>
        <taxon>Mycenaceae</taxon>
        <taxon>Mycena</taxon>
    </lineage>
</organism>
<dbReference type="Proteomes" id="UP001295794">
    <property type="component" value="Unassembled WGS sequence"/>
</dbReference>
<evidence type="ECO:0000313" key="2">
    <source>
        <dbReference type="EMBL" id="CAK5278821.1"/>
    </source>
</evidence>
<gene>
    <name evidence="1" type="ORF">MYCIT1_LOCUS28412</name>
    <name evidence="2" type="ORF">MYCIT1_LOCUS28434</name>
</gene>
<dbReference type="EMBL" id="CAVNYO010000428">
    <property type="protein sequence ID" value="CAK5278810.1"/>
    <property type="molecule type" value="Genomic_DNA"/>
</dbReference>
<reference evidence="1" key="1">
    <citation type="submission" date="2023-11" db="EMBL/GenBank/DDBJ databases">
        <authorList>
            <person name="De Vega J J."/>
            <person name="De Vega J J."/>
        </authorList>
    </citation>
    <scope>NUCLEOTIDE SEQUENCE</scope>
</reference>
<dbReference type="AlphaFoldDB" id="A0AAD2HPN0"/>
<name>A0AAD2HPN0_9AGAR</name>
<proteinExistence type="predicted"/>
<accession>A0AAD2HPN0</accession>
<evidence type="ECO:0000313" key="1">
    <source>
        <dbReference type="EMBL" id="CAK5278810.1"/>
    </source>
</evidence>
<feature type="non-terminal residue" evidence="1">
    <location>
        <position position="97"/>
    </location>
</feature>
<feature type="non-terminal residue" evidence="1">
    <location>
        <position position="1"/>
    </location>
</feature>
<dbReference type="EMBL" id="CAVNYO010000429">
    <property type="protein sequence ID" value="CAK5278821.1"/>
    <property type="molecule type" value="Genomic_DNA"/>
</dbReference>
<protein>
    <submittedName>
        <fullName evidence="1">Uncharacterized protein</fullName>
    </submittedName>
</protein>